<accession>A0A561WB58</accession>
<protein>
    <submittedName>
        <fullName evidence="1">Uncharacterized protein</fullName>
    </submittedName>
</protein>
<proteinExistence type="predicted"/>
<dbReference type="NCBIfam" id="NF040657">
    <property type="entry name" value="immun_SitI3"/>
    <property type="match status" value="1"/>
</dbReference>
<keyword evidence="2" id="KW-1185">Reference proteome</keyword>
<name>A0A561WB58_ACTTI</name>
<dbReference type="RefSeq" id="WP_122979764.1">
    <property type="nucleotide sequence ID" value="NZ_BOMX01000115.1"/>
</dbReference>
<dbReference type="EMBL" id="VIWY01000003">
    <property type="protein sequence ID" value="TWG21091.1"/>
    <property type="molecule type" value="Genomic_DNA"/>
</dbReference>
<comment type="caution">
    <text evidence="1">The sequence shown here is derived from an EMBL/GenBank/DDBJ whole genome shotgun (WGS) entry which is preliminary data.</text>
</comment>
<organism evidence="1 2">
    <name type="scientific">Actinoplanes teichomyceticus</name>
    <dbReference type="NCBI Taxonomy" id="1867"/>
    <lineage>
        <taxon>Bacteria</taxon>
        <taxon>Bacillati</taxon>
        <taxon>Actinomycetota</taxon>
        <taxon>Actinomycetes</taxon>
        <taxon>Micromonosporales</taxon>
        <taxon>Micromonosporaceae</taxon>
        <taxon>Actinoplanes</taxon>
    </lineage>
</organism>
<gene>
    <name evidence="1" type="ORF">FHX34_103621</name>
</gene>
<reference evidence="1 2" key="1">
    <citation type="submission" date="2019-06" db="EMBL/GenBank/DDBJ databases">
        <title>Sequencing the genomes of 1000 actinobacteria strains.</title>
        <authorList>
            <person name="Klenk H.-P."/>
        </authorList>
    </citation>
    <scope>NUCLEOTIDE SEQUENCE [LARGE SCALE GENOMIC DNA]</scope>
    <source>
        <strain evidence="1 2">DSM 43866</strain>
    </source>
</reference>
<dbReference type="Proteomes" id="UP000320239">
    <property type="component" value="Unassembled WGS sequence"/>
</dbReference>
<dbReference type="InterPro" id="IPR049799">
    <property type="entry name" value="SitI3-like"/>
</dbReference>
<evidence type="ECO:0000313" key="1">
    <source>
        <dbReference type="EMBL" id="TWG21091.1"/>
    </source>
</evidence>
<evidence type="ECO:0000313" key="2">
    <source>
        <dbReference type="Proteomes" id="UP000320239"/>
    </source>
</evidence>
<sequence length="150" mass="16539">MAIDYRLTIGGATLIDDVAARAFPEPAERPAGTASLASADLSERYGFAVSLYTDRNGYLEAEADDGMWEWEPAEFVSMMFRVEKTVAGNRAVIPMLIAVRRLLDSGPEDVALDLNGSWLLLTRIAGTLTRYKQAAWWARYPSADRIIHAG</sequence>
<dbReference type="OrthoDB" id="3394433at2"/>
<dbReference type="AlphaFoldDB" id="A0A561WB58"/>